<evidence type="ECO:0000313" key="6">
    <source>
        <dbReference type="Proteomes" id="UP000722791"/>
    </source>
</evidence>
<feature type="region of interest" description="Disordered" evidence="2">
    <location>
        <begin position="309"/>
        <end position="378"/>
    </location>
</feature>
<comment type="caution">
    <text evidence="5">The sequence shown here is derived from an EMBL/GenBank/DDBJ whole genome shotgun (WGS) entry which is preliminary data.</text>
</comment>
<dbReference type="Pfam" id="PF05066">
    <property type="entry name" value="HARE-HTH"/>
    <property type="match status" value="1"/>
</dbReference>
<feature type="compositionally biased region" description="Polar residues" evidence="2">
    <location>
        <begin position="165"/>
        <end position="175"/>
    </location>
</feature>
<proteinExistence type="predicted"/>
<name>A0A8J4FXT5_9CHLO</name>
<evidence type="ECO:0000256" key="2">
    <source>
        <dbReference type="SAM" id="MobiDB-lite"/>
    </source>
</evidence>
<dbReference type="EMBL" id="BNCQ01000002">
    <property type="protein sequence ID" value="GIL94830.1"/>
    <property type="molecule type" value="Genomic_DNA"/>
</dbReference>
<feature type="region of interest" description="Disordered" evidence="2">
    <location>
        <begin position="462"/>
        <end position="495"/>
    </location>
</feature>
<feature type="compositionally biased region" description="Low complexity" evidence="2">
    <location>
        <begin position="1"/>
        <end position="16"/>
    </location>
</feature>
<organism evidence="5 6">
    <name type="scientific">Volvox reticuliferus</name>
    <dbReference type="NCBI Taxonomy" id="1737510"/>
    <lineage>
        <taxon>Eukaryota</taxon>
        <taxon>Viridiplantae</taxon>
        <taxon>Chlorophyta</taxon>
        <taxon>core chlorophytes</taxon>
        <taxon>Chlorophyceae</taxon>
        <taxon>CS clade</taxon>
        <taxon>Chlamydomonadales</taxon>
        <taxon>Volvocaceae</taxon>
        <taxon>Volvox</taxon>
    </lineage>
</organism>
<evidence type="ECO:0000259" key="3">
    <source>
        <dbReference type="PROSITE" id="PS51913"/>
    </source>
</evidence>
<feature type="compositionally biased region" description="Acidic residues" evidence="2">
    <location>
        <begin position="569"/>
        <end position="586"/>
    </location>
</feature>
<dbReference type="OrthoDB" id="547517at2759"/>
<feature type="region of interest" description="Disordered" evidence="2">
    <location>
        <begin position="1205"/>
        <end position="1224"/>
    </location>
</feature>
<protein>
    <recommendedName>
        <fullName evidence="3">HTH HARE-type domain-containing protein</fullName>
    </recommendedName>
</protein>
<feature type="compositionally biased region" description="Acidic residues" evidence="2">
    <location>
        <begin position="362"/>
        <end position="378"/>
    </location>
</feature>
<feature type="region of interest" description="Disordered" evidence="2">
    <location>
        <begin position="525"/>
        <end position="663"/>
    </location>
</feature>
<accession>A0A8J4FXT5</accession>
<evidence type="ECO:0000256" key="1">
    <source>
        <dbReference type="ARBA" id="ARBA00023163"/>
    </source>
</evidence>
<feature type="region of interest" description="Disordered" evidence="2">
    <location>
        <begin position="1044"/>
        <end position="1109"/>
    </location>
</feature>
<evidence type="ECO:0000313" key="7">
    <source>
        <dbReference type="Proteomes" id="UP000747110"/>
    </source>
</evidence>
<feature type="domain" description="HTH HARE-type" evidence="3">
    <location>
        <begin position="43"/>
        <end position="116"/>
    </location>
</feature>
<dbReference type="Proteomes" id="UP000747110">
    <property type="component" value="Unassembled WGS sequence"/>
</dbReference>
<feature type="compositionally biased region" description="Basic and acidic residues" evidence="2">
    <location>
        <begin position="587"/>
        <end position="596"/>
    </location>
</feature>
<dbReference type="GO" id="GO:0006355">
    <property type="term" value="P:regulation of DNA-templated transcription"/>
    <property type="evidence" value="ECO:0007669"/>
    <property type="project" value="InterPro"/>
</dbReference>
<dbReference type="PROSITE" id="PS51913">
    <property type="entry name" value="HTH_HARE"/>
    <property type="match status" value="1"/>
</dbReference>
<feature type="compositionally biased region" description="Basic and acidic residues" evidence="2">
    <location>
        <begin position="486"/>
        <end position="495"/>
    </location>
</feature>
<dbReference type="InterPro" id="IPR007759">
    <property type="entry name" value="Asxl_HARE-HTH"/>
</dbReference>
<evidence type="ECO:0000313" key="4">
    <source>
        <dbReference type="EMBL" id="GIL81513.1"/>
    </source>
</evidence>
<sequence>MSGMASVGRRTTAGAGRSRRNMYSADFESEAADQTSGIPLTGGIFKNAAFEVLKQEERLMTSGEITKLAMERRLLRCTGKTPENTMASALYTEVRKKANTTVFIKPKEGLFGLKAWLSEPWLLNWLAQEGIDVADLQEPSAPEPVSKKVRTSYNGAAPRLGGGSFNSNRNSTSGAQLMRSSSAGICVREPVGGGVVAAAHRSSLNGQTLAPGGGGGGAVGRGSSFTSLGNVAPLTNAGMQRLSYVGGGRGNAENGIVTAGTVAATGSNYGGGAAADALSSLHLLVDAADEIEGGPECEEAAIPRPPIVRRRSDSLIRQTSFRRQRPPLDRETSLPSMIARVRVRDEFEEEQDAATATAAAADGDEDGDEVDDEEYLDEDDDGATAAAAAVAAAASARHDALNALQRRQHSSNNLHRTSAVAAAAAAADLFLGQRKYGQLLLQQQRQLRGQQARAGAAGVMGEVSWDDDGDTLQSDPADACEPQYSDPRDGGEPKSVRWAAGAEDLGQHPGVYRGLRGGRIAGIRNALTDGGGRPVGPSALTRRGDGSNRRASEPDRLAAFAGNGTDQGDLTEDDDGQDDEGEEVLGEEGRGPEVRELAQQQRQQRRWELPPRPGSGRRGSGGRRAGQQQQQQLTGGVTQRCSLSSRHHADGAVPPPAQQHLSPRSLSAAQLPVMQMPGTHVPLHVLERMPPSAAVTSAAAGGLPGNAAVLKAMLAAAAVAGGGHGTGAGGPPLPPPDHVMEHYRAALASGGPMGLTAMAQAMGMGFTTAQLQGLFGPLLSQPQVCGMSHPVLEIGALLGDAPSSYATVAAAAAAAAAGGGAHDYPLPPALTKIATALGRSPKLSPSLTIAQSKMTAGQDGNAAAAAVAMERHDVDYLGSGSGRVKLERDLGRASGEQRGGVGGRRNRRPPAGRSTVGDEEVWDADTAMLDADADVDADAKPADKAARKACSSGIGAAATVAEVTVYGPQGRTSSRETQPANANVAARSAADGPLSSSAAATAATDAASRDQHHSGGEALLRAPVEVSPVGGPSAASVAVHDAMNSPDSQLVGGGADRASPGTDDAGHSRGDDSGHSNRTVTAASGGLQHAAEAASGPLPPQPPGHAVTGPLSQLSLLQQQHLKLLAPIEAARPGDVPDPNSINRIRQQVLDMETRMGSLHRETGRAYVLLARVLEHKGTFWSLTMAERALMRAWTIVSVVGISRRSSDGSGVATAATDAPTPAGVAEAEAGAEAGAAASGEVLGQLPDSFHTFQYLLEQIRTKQRYLQHQQEQQLVALVQMVAMLSGQVASPVPAAGGGIDAGAAPTGSSALAGGMVLNGGGPPVQAGAGGDDVFGSQANAAM</sequence>
<feature type="compositionally biased region" description="Low complexity" evidence="2">
    <location>
        <begin position="980"/>
        <end position="1006"/>
    </location>
</feature>
<dbReference type="EMBL" id="BNCP01000021">
    <property type="protein sequence ID" value="GIL81513.1"/>
    <property type="molecule type" value="Genomic_DNA"/>
</dbReference>
<feature type="region of interest" description="Disordered" evidence="2">
    <location>
        <begin position="887"/>
        <end position="918"/>
    </location>
</feature>
<feature type="compositionally biased region" description="Basic and acidic residues" evidence="2">
    <location>
        <begin position="542"/>
        <end position="556"/>
    </location>
</feature>
<feature type="region of interest" description="Disordered" evidence="2">
    <location>
        <begin position="153"/>
        <end position="175"/>
    </location>
</feature>
<reference evidence="5" key="1">
    <citation type="journal article" date="2021" name="Proc. Natl. Acad. Sci. U.S.A.">
        <title>Three genomes in the algal genus Volvox reveal the fate of a haploid sex-determining region after a transition to homothallism.</title>
        <authorList>
            <person name="Yamamoto K."/>
            <person name="Hamaji T."/>
            <person name="Kawai-Toyooka H."/>
            <person name="Matsuzaki R."/>
            <person name="Takahashi F."/>
            <person name="Nishimura Y."/>
            <person name="Kawachi M."/>
            <person name="Noguchi H."/>
            <person name="Minakuchi Y."/>
            <person name="Umen J.G."/>
            <person name="Toyoda A."/>
            <person name="Nozaki H."/>
        </authorList>
    </citation>
    <scope>NUCLEOTIDE SEQUENCE</scope>
    <source>
        <strain evidence="5">NIES-3785</strain>
        <strain evidence="4">NIES-3786</strain>
    </source>
</reference>
<feature type="region of interest" description="Disordered" evidence="2">
    <location>
        <begin position="968"/>
        <end position="1014"/>
    </location>
</feature>
<feature type="compositionally biased region" description="Basic and acidic residues" evidence="2">
    <location>
        <begin position="1064"/>
        <end position="1075"/>
    </location>
</feature>
<dbReference type="Proteomes" id="UP000722791">
    <property type="component" value="Unassembled WGS sequence"/>
</dbReference>
<feature type="compositionally biased region" description="Low complexity" evidence="2">
    <location>
        <begin position="625"/>
        <end position="640"/>
    </location>
</feature>
<keyword evidence="7" id="KW-1185">Reference proteome</keyword>
<gene>
    <name evidence="4" type="ORF">Vretifemale_10481</name>
    <name evidence="5" type="ORF">Vretimale_997</name>
</gene>
<feature type="region of interest" description="Disordered" evidence="2">
    <location>
        <begin position="1"/>
        <end position="20"/>
    </location>
</feature>
<evidence type="ECO:0000313" key="5">
    <source>
        <dbReference type="EMBL" id="GIL94830.1"/>
    </source>
</evidence>
<feature type="compositionally biased region" description="Polar residues" evidence="2">
    <location>
        <begin position="970"/>
        <end position="979"/>
    </location>
</feature>
<keyword evidence="1" id="KW-0804">Transcription</keyword>